<sequence>MLIIPVYVVFCQQNHKNDKHQKTIITTTQMLEDAVRHLIGDVDKKEQKEGIQYTKIDSILCQKSLMGMGIDPHNYKAKLSDRTKIKEADLVITNGLHLEAQMAEAFKLLKKEECVWEAGDQSLDAEDKIKDEFTDDCDPHIWFGIDLWKKVVSKLKDKLDSMIFFQKEKEYLNQNHKSFEKTLDELQKHIKKELKALKEKKNEGEKLIIVTAHDAFSYWEKSFSKDTNCSFELKSIQGISTQTEANIKTIIELADELVQNNVKAIFTESSMPKDSLESLRDQVNQFRRAKNLDPIKIPEDGELYSDSLGSENKKESFEGCEFKHSTYVGAFLNNMKVIKENLL</sequence>
<keyword evidence="2" id="KW-0813">Transport</keyword>
<dbReference type="SUPFAM" id="SSF53807">
    <property type="entry name" value="Helical backbone' metal receptor"/>
    <property type="match status" value="1"/>
</dbReference>
<evidence type="ECO:0000256" key="4">
    <source>
        <dbReference type="ARBA" id="ARBA00022729"/>
    </source>
</evidence>
<feature type="coiled-coil region" evidence="5">
    <location>
        <begin position="169"/>
        <end position="207"/>
    </location>
</feature>
<dbReference type="AlphaFoldDB" id="A0A2S8NTF0"/>
<evidence type="ECO:0000256" key="5">
    <source>
        <dbReference type="SAM" id="Coils"/>
    </source>
</evidence>
<dbReference type="EMBL" id="PUUG01000082">
    <property type="protein sequence ID" value="PQP79209.1"/>
    <property type="molecule type" value="Genomic_DNA"/>
</dbReference>
<reference evidence="6 7" key="1">
    <citation type="submission" date="2018-02" db="EMBL/GenBank/DDBJ databases">
        <title>Metagenomics reveals mixed infection of spiroplasma and phytoplasma in chicory.</title>
        <authorList>
            <person name="Polano C."/>
            <person name="Moruzzi S."/>
            <person name="Ermacora P."/>
            <person name="Ferrini F."/>
            <person name="Martini M."/>
            <person name="Firrao G."/>
        </authorList>
    </citation>
    <scope>NUCLEOTIDE SEQUENCE [LARGE SCALE GENOMIC DNA]</scope>
    <source>
        <strain evidence="6 7">ChiP</strain>
    </source>
</reference>
<dbReference type="PANTHER" id="PTHR42953:SF1">
    <property type="entry name" value="METAL-BINDING PROTEIN HI_0362-RELATED"/>
    <property type="match status" value="1"/>
</dbReference>
<dbReference type="Gene3D" id="3.40.50.1980">
    <property type="entry name" value="Nitrogenase molybdenum iron protein domain"/>
    <property type="match status" value="2"/>
</dbReference>
<evidence type="ECO:0000256" key="2">
    <source>
        <dbReference type="ARBA" id="ARBA00022448"/>
    </source>
</evidence>
<dbReference type="GO" id="GO:0046872">
    <property type="term" value="F:metal ion binding"/>
    <property type="evidence" value="ECO:0007669"/>
    <property type="project" value="UniProtKB-KW"/>
</dbReference>
<protein>
    <submittedName>
        <fullName evidence="6">Zinc ABC transporter substrate-binding protein</fullName>
    </submittedName>
</protein>
<keyword evidence="5" id="KW-0175">Coiled coil</keyword>
<comment type="caution">
    <text evidence="6">The sequence shown here is derived from an EMBL/GenBank/DDBJ whole genome shotgun (WGS) entry which is preliminary data.</text>
</comment>
<dbReference type="GO" id="GO:0030001">
    <property type="term" value="P:metal ion transport"/>
    <property type="evidence" value="ECO:0007669"/>
    <property type="project" value="InterPro"/>
</dbReference>
<evidence type="ECO:0000313" key="7">
    <source>
        <dbReference type="Proteomes" id="UP000238672"/>
    </source>
</evidence>
<organism evidence="6 7">
    <name type="scientific">Candidatus Phytoplasma phoenicium</name>
    <dbReference type="NCBI Taxonomy" id="198422"/>
    <lineage>
        <taxon>Bacteria</taxon>
        <taxon>Bacillati</taxon>
        <taxon>Mycoplasmatota</taxon>
        <taxon>Mollicutes</taxon>
        <taxon>Acholeplasmatales</taxon>
        <taxon>Acholeplasmataceae</taxon>
        <taxon>Candidatus Phytoplasma</taxon>
        <taxon>16SrIX (Pigeon pea witches'-broom group)</taxon>
    </lineage>
</organism>
<evidence type="ECO:0000256" key="3">
    <source>
        <dbReference type="ARBA" id="ARBA00022723"/>
    </source>
</evidence>
<evidence type="ECO:0000313" key="6">
    <source>
        <dbReference type="EMBL" id="PQP79209.1"/>
    </source>
</evidence>
<keyword evidence="3" id="KW-0479">Metal-binding</keyword>
<accession>A0A2S8NTF0</accession>
<keyword evidence="7" id="KW-1185">Reference proteome</keyword>
<proteinExistence type="predicted"/>
<evidence type="ECO:0000256" key="1">
    <source>
        <dbReference type="ARBA" id="ARBA00004196"/>
    </source>
</evidence>
<gene>
    <name evidence="6" type="ORF">C6B37_02350</name>
</gene>
<dbReference type="Pfam" id="PF01297">
    <property type="entry name" value="ZnuA"/>
    <property type="match status" value="1"/>
</dbReference>
<dbReference type="GO" id="GO:0030313">
    <property type="term" value="C:cell envelope"/>
    <property type="evidence" value="ECO:0007669"/>
    <property type="project" value="UniProtKB-SubCell"/>
</dbReference>
<dbReference type="InterPro" id="IPR006127">
    <property type="entry name" value="ZnuA-like"/>
</dbReference>
<dbReference type="PANTHER" id="PTHR42953">
    <property type="entry name" value="HIGH-AFFINITY ZINC UPTAKE SYSTEM PROTEIN ZNUA-RELATED"/>
    <property type="match status" value="1"/>
</dbReference>
<dbReference type="Proteomes" id="UP000238672">
    <property type="component" value="Unassembled WGS sequence"/>
</dbReference>
<name>A0A2S8NTF0_9MOLU</name>
<dbReference type="InterPro" id="IPR050492">
    <property type="entry name" value="Bact_metal-bind_prot9"/>
</dbReference>
<comment type="subcellular location">
    <subcellularLocation>
        <location evidence="1">Cell envelope</location>
    </subcellularLocation>
</comment>
<keyword evidence="4" id="KW-0732">Signal</keyword>